<name>A0A5Q4BI64_9PEZI</name>
<organism evidence="1 2">
    <name type="scientific">Colletotrichum shisoi</name>
    <dbReference type="NCBI Taxonomy" id="2078593"/>
    <lineage>
        <taxon>Eukaryota</taxon>
        <taxon>Fungi</taxon>
        <taxon>Dikarya</taxon>
        <taxon>Ascomycota</taxon>
        <taxon>Pezizomycotina</taxon>
        <taxon>Sordariomycetes</taxon>
        <taxon>Hypocreomycetidae</taxon>
        <taxon>Glomerellales</taxon>
        <taxon>Glomerellaceae</taxon>
        <taxon>Colletotrichum</taxon>
        <taxon>Colletotrichum destructivum species complex</taxon>
    </lineage>
</organism>
<reference evidence="1 2" key="1">
    <citation type="journal article" date="2019" name="Sci. Rep.">
        <title>Colletotrichum shisoi sp. nov., an anthracnose pathogen of Perilla frutescens in Japan: molecular phylogenetic, morphological and genomic evidence.</title>
        <authorList>
            <person name="Gan P."/>
            <person name="Tsushima A."/>
            <person name="Hiroyama R."/>
            <person name="Narusaka M."/>
            <person name="Takano Y."/>
            <person name="Narusaka Y."/>
            <person name="Kawaradani M."/>
            <person name="Damm U."/>
            <person name="Shirasu K."/>
        </authorList>
    </citation>
    <scope>NUCLEOTIDE SEQUENCE [LARGE SCALE GENOMIC DNA]</scope>
    <source>
        <strain evidence="1 2">PG-2018a</strain>
    </source>
</reference>
<dbReference type="Proteomes" id="UP000326340">
    <property type="component" value="Unassembled WGS sequence"/>
</dbReference>
<comment type="caution">
    <text evidence="1">The sequence shown here is derived from an EMBL/GenBank/DDBJ whole genome shotgun (WGS) entry which is preliminary data.</text>
</comment>
<sequence>MSASQRNVDEPANKLAKLLPRAHLREYRIMAPLPQPARVPSRGHKA</sequence>
<dbReference type="AlphaFoldDB" id="A0A5Q4BI64"/>
<evidence type="ECO:0000313" key="2">
    <source>
        <dbReference type="Proteomes" id="UP000326340"/>
    </source>
</evidence>
<keyword evidence="2" id="KW-1185">Reference proteome</keyword>
<proteinExistence type="predicted"/>
<dbReference type="EMBL" id="PUHP01001193">
    <property type="protein sequence ID" value="TQN66481.1"/>
    <property type="molecule type" value="Genomic_DNA"/>
</dbReference>
<accession>A0A5Q4BI64</accession>
<gene>
    <name evidence="1" type="ORF">CSHISOI_08785</name>
</gene>
<evidence type="ECO:0000313" key="1">
    <source>
        <dbReference type="EMBL" id="TQN66481.1"/>
    </source>
</evidence>
<protein>
    <submittedName>
        <fullName evidence="1">Uncharacterized protein</fullName>
    </submittedName>
</protein>